<dbReference type="InterPro" id="IPR050471">
    <property type="entry name" value="AB_hydrolase"/>
</dbReference>
<feature type="domain" description="AB hydrolase-1" evidence="1">
    <location>
        <begin position="20"/>
        <end position="128"/>
    </location>
</feature>
<proteinExistence type="predicted"/>
<sequence length="262" mass="28220">MAIFQTHGAKISYELEGEGPLFVQLHGLTSSAAREQRAGLDMSRDLTGFRVLRYDARGHGSSTGRPVPEDYVWPRLAQDLLELLDHVAPGERVHAAGPSMGTATLLYAALETPSRFATLSLLVPPTAWESRAAQAKSYLSSADLVENEGIGAFVRVSRSVLPPPALAQRRHEKVPAASQELLPSLFRGAAQTDLPAQALVSQISIPTQILAWVDDHAHPVSTALALHELIPGSELSIAETPEDLETWPAKAARFIARHPLAA</sequence>
<protein>
    <submittedName>
        <fullName evidence="2">Alpha/beta hydrolase</fullName>
    </submittedName>
</protein>
<dbReference type="Proteomes" id="UP001260872">
    <property type="component" value="Unassembled WGS sequence"/>
</dbReference>
<dbReference type="EMBL" id="JAVKGT010000013">
    <property type="protein sequence ID" value="MDR5711769.1"/>
    <property type="molecule type" value="Genomic_DNA"/>
</dbReference>
<reference evidence="3" key="1">
    <citation type="submission" date="2023-07" db="EMBL/GenBank/DDBJ databases">
        <title>Description of three actinobacteria isolated from air of manufacturing shop in a pharmaceutical factory.</title>
        <authorList>
            <person name="Zhang D.-F."/>
        </authorList>
    </citation>
    <scope>NUCLEOTIDE SEQUENCE [LARGE SCALE GENOMIC DNA]</scope>
    <source>
        <strain evidence="3">CCTCC AB 207010</strain>
    </source>
</reference>
<comment type="caution">
    <text evidence="2">The sequence shown here is derived from an EMBL/GenBank/DDBJ whole genome shotgun (WGS) entry which is preliminary data.</text>
</comment>
<keyword evidence="2" id="KW-0378">Hydrolase</keyword>
<evidence type="ECO:0000259" key="1">
    <source>
        <dbReference type="Pfam" id="PF00561"/>
    </source>
</evidence>
<organism evidence="2 3">
    <name type="scientific">Nesterenkonia flava</name>
    <dbReference type="NCBI Taxonomy" id="469799"/>
    <lineage>
        <taxon>Bacteria</taxon>
        <taxon>Bacillati</taxon>
        <taxon>Actinomycetota</taxon>
        <taxon>Actinomycetes</taxon>
        <taxon>Micrococcales</taxon>
        <taxon>Micrococcaceae</taxon>
        <taxon>Nesterenkonia</taxon>
    </lineage>
</organism>
<keyword evidence="3" id="KW-1185">Reference proteome</keyword>
<dbReference type="InterPro" id="IPR000073">
    <property type="entry name" value="AB_hydrolase_1"/>
</dbReference>
<dbReference type="InterPro" id="IPR029058">
    <property type="entry name" value="AB_hydrolase_fold"/>
</dbReference>
<dbReference type="RefSeq" id="WP_310537147.1">
    <property type="nucleotide sequence ID" value="NZ_BAAAOC010000090.1"/>
</dbReference>
<dbReference type="PANTHER" id="PTHR43433:SF5">
    <property type="entry name" value="AB HYDROLASE-1 DOMAIN-CONTAINING PROTEIN"/>
    <property type="match status" value="1"/>
</dbReference>
<evidence type="ECO:0000313" key="3">
    <source>
        <dbReference type="Proteomes" id="UP001260872"/>
    </source>
</evidence>
<gene>
    <name evidence="2" type="ORF">RH857_06425</name>
</gene>
<dbReference type="PRINTS" id="PR00111">
    <property type="entry name" value="ABHYDROLASE"/>
</dbReference>
<evidence type="ECO:0000313" key="2">
    <source>
        <dbReference type="EMBL" id="MDR5711769.1"/>
    </source>
</evidence>
<name>A0ABU1FT03_9MICC</name>
<dbReference type="GO" id="GO:0016787">
    <property type="term" value="F:hydrolase activity"/>
    <property type="evidence" value="ECO:0007669"/>
    <property type="project" value="UniProtKB-KW"/>
</dbReference>
<dbReference type="Pfam" id="PF00561">
    <property type="entry name" value="Abhydrolase_1"/>
    <property type="match status" value="1"/>
</dbReference>
<dbReference type="Gene3D" id="3.40.50.1820">
    <property type="entry name" value="alpha/beta hydrolase"/>
    <property type="match status" value="1"/>
</dbReference>
<accession>A0ABU1FT03</accession>
<dbReference type="SUPFAM" id="SSF53474">
    <property type="entry name" value="alpha/beta-Hydrolases"/>
    <property type="match status" value="1"/>
</dbReference>
<dbReference type="PANTHER" id="PTHR43433">
    <property type="entry name" value="HYDROLASE, ALPHA/BETA FOLD FAMILY PROTEIN"/>
    <property type="match status" value="1"/>
</dbReference>